<name>A0ABP7TSM8_9PSEU</name>
<accession>A0ABP7TSM8</accession>
<protein>
    <submittedName>
        <fullName evidence="1">Uncharacterized protein</fullName>
    </submittedName>
</protein>
<keyword evidence="2" id="KW-1185">Reference proteome</keyword>
<proteinExistence type="predicted"/>
<evidence type="ECO:0000313" key="2">
    <source>
        <dbReference type="Proteomes" id="UP001501747"/>
    </source>
</evidence>
<dbReference type="EMBL" id="BAABAL010000019">
    <property type="protein sequence ID" value="GAA4030402.1"/>
    <property type="molecule type" value="Genomic_DNA"/>
</dbReference>
<gene>
    <name evidence="1" type="ORF">GCM10022247_64360</name>
</gene>
<dbReference type="Proteomes" id="UP001501747">
    <property type="component" value="Unassembled WGS sequence"/>
</dbReference>
<organism evidence="1 2">
    <name type="scientific">Allokutzneria multivorans</name>
    <dbReference type="NCBI Taxonomy" id="1142134"/>
    <lineage>
        <taxon>Bacteria</taxon>
        <taxon>Bacillati</taxon>
        <taxon>Actinomycetota</taxon>
        <taxon>Actinomycetes</taxon>
        <taxon>Pseudonocardiales</taxon>
        <taxon>Pseudonocardiaceae</taxon>
        <taxon>Allokutzneria</taxon>
    </lineage>
</organism>
<reference evidence="2" key="1">
    <citation type="journal article" date="2019" name="Int. J. Syst. Evol. Microbiol.">
        <title>The Global Catalogue of Microorganisms (GCM) 10K type strain sequencing project: providing services to taxonomists for standard genome sequencing and annotation.</title>
        <authorList>
            <consortium name="The Broad Institute Genomics Platform"/>
            <consortium name="The Broad Institute Genome Sequencing Center for Infectious Disease"/>
            <person name="Wu L."/>
            <person name="Ma J."/>
        </authorList>
    </citation>
    <scope>NUCLEOTIDE SEQUENCE [LARGE SCALE GENOMIC DNA]</scope>
    <source>
        <strain evidence="2">JCM 17342</strain>
    </source>
</reference>
<comment type="caution">
    <text evidence="1">The sequence shown here is derived from an EMBL/GenBank/DDBJ whole genome shotgun (WGS) entry which is preliminary data.</text>
</comment>
<sequence>MQERRRTTPPTWAMTITGAIAPKRMHAAVTAVFATAIPAMREEKSPQLDLPNLVITRTR</sequence>
<evidence type="ECO:0000313" key="1">
    <source>
        <dbReference type="EMBL" id="GAA4030402.1"/>
    </source>
</evidence>